<reference evidence="2 3" key="1">
    <citation type="journal article" date="2019" name="Front. Microbiol.">
        <title>In silico and Genetic Analyses of Cyclic Lipopeptide Synthetic Gene Clusters in Pseudomonas sp. 11K1.</title>
        <authorList>
            <person name="Zhao H."/>
            <person name="Liu Y.P."/>
            <person name="Zhang L.Q."/>
        </authorList>
    </citation>
    <scope>NUCLEOTIDE SEQUENCE [LARGE SCALE GENOMIC DNA]</scope>
    <source>
        <strain evidence="2 3">11K1</strain>
    </source>
</reference>
<dbReference type="EMBL" id="CP035088">
    <property type="protein sequence ID" value="QBZ87939.1"/>
    <property type="molecule type" value="Genomic_DNA"/>
</dbReference>
<organism evidence="2 3">
    <name type="scientific">Pseudomonas viciae</name>
    <dbReference type="NCBI Taxonomy" id="2505979"/>
    <lineage>
        <taxon>Bacteria</taxon>
        <taxon>Pseudomonadati</taxon>
        <taxon>Pseudomonadota</taxon>
        <taxon>Gammaproteobacteria</taxon>
        <taxon>Pseudomonadales</taxon>
        <taxon>Pseudomonadaceae</taxon>
        <taxon>Pseudomonas</taxon>
    </lineage>
</organism>
<dbReference type="SUPFAM" id="SSF56399">
    <property type="entry name" value="ADP-ribosylation"/>
    <property type="match status" value="1"/>
</dbReference>
<dbReference type="AlphaFoldDB" id="A0A4P7PBY7"/>
<dbReference type="KEGG" id="pvk:EPZ47_04245"/>
<accession>A0A4P7PBY7</accession>
<evidence type="ECO:0000313" key="3">
    <source>
        <dbReference type="Proteomes" id="UP000296468"/>
    </source>
</evidence>
<dbReference type="NCBIfam" id="TIGR03696">
    <property type="entry name" value="Rhs_assc_core"/>
    <property type="match status" value="1"/>
</dbReference>
<proteinExistence type="predicted"/>
<dbReference type="OrthoDB" id="7033486at2"/>
<keyword evidence="1" id="KW-0175">Coiled coil</keyword>
<dbReference type="Proteomes" id="UP000296468">
    <property type="component" value="Chromosome"/>
</dbReference>
<gene>
    <name evidence="2" type="ORF">EPZ47_04245</name>
</gene>
<dbReference type="InterPro" id="IPR022385">
    <property type="entry name" value="Rhs_assc_core"/>
</dbReference>
<dbReference type="Gene3D" id="2.180.10.10">
    <property type="entry name" value="RHS repeat-associated core"/>
    <property type="match status" value="1"/>
</dbReference>
<evidence type="ECO:0000313" key="2">
    <source>
        <dbReference type="EMBL" id="QBZ87939.1"/>
    </source>
</evidence>
<name>A0A4P7PBY7_9PSED</name>
<evidence type="ECO:0000256" key="1">
    <source>
        <dbReference type="SAM" id="Coils"/>
    </source>
</evidence>
<dbReference type="RefSeq" id="WP_135843664.1">
    <property type="nucleotide sequence ID" value="NZ_CP035088.1"/>
</dbReference>
<protein>
    <submittedName>
        <fullName evidence="2">RHS repeat-associated core domain-containing protein</fullName>
    </submittedName>
</protein>
<sequence length="367" mass="41161">MSSKEQGVQVVYSYDPLDRHTHTKHSDGTRVQIFYCGDRVATELAGDTVRTVFEAESAVLAQQTTNEGGQETTLIAHDDKRSTLLSLRANEAEPETTAYTAFGHSPVDKSSQRVLGFNGERPDKNSGFYLLGNGYRAFNTVLMRFNSPDNRSPFGEGGINAYAYCAGDPVNRTDPFGHSWMSPFKGIANMFWRKGPEKWTVGQYAIVTDSETKIKLHTRLHPDDPFTLTGVYRKKGGNVTKEKIFEKAQGHNKKVIARDNFKREKIQVARRLNELRAEEAYALRQAVNEAMSVSPEVKVLESALENAEDLLSKAEKKYKRVGGRHNHDNPHSGLVTDLRWDVRNIESKISKIRGAIQDQYVANIGLP</sequence>
<feature type="coiled-coil region" evidence="1">
    <location>
        <begin position="258"/>
        <end position="324"/>
    </location>
</feature>